<dbReference type="OrthoDB" id="7663182at2759"/>
<reference evidence="13" key="1">
    <citation type="submission" date="2020-11" db="EMBL/GenBank/DDBJ databases">
        <authorList>
            <person name="Tran Van P."/>
        </authorList>
    </citation>
    <scope>NUCLEOTIDE SEQUENCE</scope>
</reference>
<dbReference type="GO" id="GO:0016020">
    <property type="term" value="C:membrane"/>
    <property type="evidence" value="ECO:0007669"/>
    <property type="project" value="UniProtKB-SubCell"/>
</dbReference>
<comment type="pathway">
    <text evidence="9">Phospholipid metabolism.</text>
</comment>
<evidence type="ECO:0000256" key="5">
    <source>
        <dbReference type="ARBA" id="ARBA00022692"/>
    </source>
</evidence>
<dbReference type="PANTHER" id="PTHR13906:SF16">
    <property type="entry name" value="LYSOPHOSPHOLIPID ACYLTRANSFERASE 7"/>
    <property type="match status" value="1"/>
</dbReference>
<evidence type="ECO:0000313" key="14">
    <source>
        <dbReference type="Proteomes" id="UP000677054"/>
    </source>
</evidence>
<evidence type="ECO:0000256" key="9">
    <source>
        <dbReference type="ARBA" id="ARBA00025707"/>
    </source>
</evidence>
<evidence type="ECO:0000313" key="13">
    <source>
        <dbReference type="EMBL" id="CAD7245763.1"/>
    </source>
</evidence>
<name>A0A7R8XEK8_9CRUS</name>
<feature type="transmembrane region" description="Helical" evidence="12">
    <location>
        <begin position="273"/>
        <end position="290"/>
    </location>
</feature>
<dbReference type="GO" id="GO:0044233">
    <property type="term" value="C:mitochondria-associated endoplasmic reticulum membrane contact site"/>
    <property type="evidence" value="ECO:0007669"/>
    <property type="project" value="TreeGrafter"/>
</dbReference>
<dbReference type="InterPro" id="IPR049941">
    <property type="entry name" value="LPLAT_7/PORCN-like"/>
</dbReference>
<dbReference type="Pfam" id="PF03062">
    <property type="entry name" value="MBOAT"/>
    <property type="match status" value="1"/>
</dbReference>
<feature type="transmembrane region" description="Helical" evidence="12">
    <location>
        <begin position="28"/>
        <end position="44"/>
    </location>
</feature>
<dbReference type="AlphaFoldDB" id="A0A7R8XEK8"/>
<accession>A0A7R8XEK8</accession>
<keyword evidence="5 12" id="KW-0812">Transmembrane</keyword>
<feature type="transmembrane region" description="Helical" evidence="12">
    <location>
        <begin position="310"/>
        <end position="326"/>
    </location>
</feature>
<feature type="compositionally biased region" description="Basic and acidic residues" evidence="11">
    <location>
        <begin position="151"/>
        <end position="162"/>
    </location>
</feature>
<dbReference type="EMBL" id="LR900465">
    <property type="protein sequence ID" value="CAD7245763.1"/>
    <property type="molecule type" value="Genomic_DNA"/>
</dbReference>
<sequence length="442" mass="50240">MSGNIESVSSSWLDAIKDLFLGISSDDYIYATALIFCVAFGFMYKKIKERSKKEIIGSVVGIMLVMATCRLQAIIPFGFVIGNICLQKYFHSTIVTIYGFGLAYSPFTNIILMFLCLRMVSLAFEIHDNITLKTGQILHCSSALKVEVKSEESVGEDSEHSRAPLQAPLADTSENNKNSSRYADLTKDDKGRATIRKKVDGVREIPPMEERSQTKEKSKHSKPPLEHIPNSLEIWHYAFNYIGILTGPFVRYNTYCDMLNLPFSQEAKVRGPLFKCLSSLPLTVLLYILFSRWYPLEVMVTSDFYNSTSFWHRLGYCIFIFIKFRMRFYAAFALSESVCITAGLGAYPVELNPKPGKGISDRTEAYRLASMGKPLFYNFETVRNVDLAATEFGSVKEAMRAWNLSVQYWLASCVYSRFKGPRSIRQVPYDIMRVAFIDEKQS</sequence>
<organism evidence="13">
    <name type="scientific">Darwinula stevensoni</name>
    <dbReference type="NCBI Taxonomy" id="69355"/>
    <lineage>
        <taxon>Eukaryota</taxon>
        <taxon>Metazoa</taxon>
        <taxon>Ecdysozoa</taxon>
        <taxon>Arthropoda</taxon>
        <taxon>Crustacea</taxon>
        <taxon>Oligostraca</taxon>
        <taxon>Ostracoda</taxon>
        <taxon>Podocopa</taxon>
        <taxon>Podocopida</taxon>
        <taxon>Darwinulocopina</taxon>
        <taxon>Darwinuloidea</taxon>
        <taxon>Darwinulidae</taxon>
        <taxon>Darwinula</taxon>
    </lineage>
</organism>
<comment type="pathway">
    <text evidence="2">Lipid metabolism; phospholipid metabolism.</text>
</comment>
<evidence type="ECO:0000256" key="8">
    <source>
        <dbReference type="ARBA" id="ARBA00023315"/>
    </source>
</evidence>
<proteinExistence type="inferred from homology"/>
<evidence type="ECO:0000256" key="7">
    <source>
        <dbReference type="ARBA" id="ARBA00023136"/>
    </source>
</evidence>
<feature type="transmembrane region" description="Helical" evidence="12">
    <location>
        <begin position="56"/>
        <end position="81"/>
    </location>
</feature>
<feature type="transmembrane region" description="Helical" evidence="12">
    <location>
        <begin position="93"/>
        <end position="117"/>
    </location>
</feature>
<evidence type="ECO:0000256" key="3">
    <source>
        <dbReference type="ARBA" id="ARBA00010323"/>
    </source>
</evidence>
<dbReference type="GO" id="GO:0006661">
    <property type="term" value="P:phosphatidylinositol biosynthetic process"/>
    <property type="evidence" value="ECO:0007669"/>
    <property type="project" value="TreeGrafter"/>
</dbReference>
<comment type="similarity">
    <text evidence="3">Belongs to the membrane-bound acyltransferase family.</text>
</comment>
<evidence type="ECO:0000256" key="11">
    <source>
        <dbReference type="SAM" id="MobiDB-lite"/>
    </source>
</evidence>
<feature type="compositionally biased region" description="Basic and acidic residues" evidence="11">
    <location>
        <begin position="184"/>
        <end position="216"/>
    </location>
</feature>
<keyword evidence="4" id="KW-0808">Transferase</keyword>
<keyword evidence="7 12" id="KW-0472">Membrane</keyword>
<feature type="region of interest" description="Disordered" evidence="11">
    <location>
        <begin position="151"/>
        <end position="225"/>
    </location>
</feature>
<gene>
    <name evidence="13" type="ORF">DSTB1V02_LOCUS5630</name>
</gene>
<dbReference type="PANTHER" id="PTHR13906">
    <property type="entry name" value="PORCUPINE"/>
    <property type="match status" value="1"/>
</dbReference>
<comment type="subcellular location">
    <subcellularLocation>
        <location evidence="1">Membrane</location>
        <topology evidence="1">Multi-pass membrane protein</topology>
    </subcellularLocation>
</comment>
<dbReference type="Proteomes" id="UP000677054">
    <property type="component" value="Unassembled WGS sequence"/>
</dbReference>
<keyword evidence="8" id="KW-0012">Acyltransferase</keyword>
<evidence type="ECO:0000256" key="1">
    <source>
        <dbReference type="ARBA" id="ARBA00004141"/>
    </source>
</evidence>
<dbReference type="InterPro" id="IPR004299">
    <property type="entry name" value="MBOAT_fam"/>
</dbReference>
<feature type="compositionally biased region" description="Polar residues" evidence="11">
    <location>
        <begin position="172"/>
        <end position="181"/>
    </location>
</feature>
<dbReference type="GO" id="GO:0071617">
    <property type="term" value="F:lysophospholipid acyltransferase activity"/>
    <property type="evidence" value="ECO:0007669"/>
    <property type="project" value="TreeGrafter"/>
</dbReference>
<dbReference type="EMBL" id="CAJPEV010000948">
    <property type="protein sequence ID" value="CAG0889695.1"/>
    <property type="molecule type" value="Genomic_DNA"/>
</dbReference>
<protein>
    <recommendedName>
        <fullName evidence="10">Lysophospholipid acyltransferase 7</fullName>
    </recommendedName>
</protein>
<evidence type="ECO:0000256" key="4">
    <source>
        <dbReference type="ARBA" id="ARBA00022679"/>
    </source>
</evidence>
<keyword evidence="14" id="KW-1185">Reference proteome</keyword>
<evidence type="ECO:0000256" key="6">
    <source>
        <dbReference type="ARBA" id="ARBA00022989"/>
    </source>
</evidence>
<evidence type="ECO:0000256" key="2">
    <source>
        <dbReference type="ARBA" id="ARBA00005074"/>
    </source>
</evidence>
<evidence type="ECO:0000256" key="10">
    <source>
        <dbReference type="ARBA" id="ARBA00093678"/>
    </source>
</evidence>
<dbReference type="GO" id="GO:0030258">
    <property type="term" value="P:lipid modification"/>
    <property type="evidence" value="ECO:0007669"/>
    <property type="project" value="TreeGrafter"/>
</dbReference>
<keyword evidence="6 12" id="KW-1133">Transmembrane helix</keyword>
<evidence type="ECO:0000256" key="12">
    <source>
        <dbReference type="SAM" id="Phobius"/>
    </source>
</evidence>